<dbReference type="Pfam" id="PF10707">
    <property type="entry name" value="YrbL-PhoP_reg"/>
    <property type="match status" value="1"/>
</dbReference>
<evidence type="ECO:0008006" key="3">
    <source>
        <dbReference type="Google" id="ProtNLM"/>
    </source>
</evidence>
<comment type="caution">
    <text evidence="1">The sequence shown here is derived from an EMBL/GenBank/DDBJ whole genome shotgun (WGS) entry which is preliminary data.</text>
</comment>
<dbReference type="RefSeq" id="WP_039981851.1">
    <property type="nucleotide sequence ID" value="NZ_BAOJ01000070.1"/>
</dbReference>
<evidence type="ECO:0000313" key="1">
    <source>
        <dbReference type="EMBL" id="GEM77453.1"/>
    </source>
</evidence>
<organism evidence="1 2">
    <name type="scientific">Vibrio sagamiensis NBRC 104589</name>
    <dbReference type="NCBI Taxonomy" id="1219064"/>
    <lineage>
        <taxon>Bacteria</taxon>
        <taxon>Pseudomonadati</taxon>
        <taxon>Pseudomonadota</taxon>
        <taxon>Gammaproteobacteria</taxon>
        <taxon>Vibrionales</taxon>
        <taxon>Vibrionaceae</taxon>
        <taxon>Vibrio</taxon>
    </lineage>
</organism>
<gene>
    <name evidence="1" type="ORF">VSA01S_35650</name>
</gene>
<reference evidence="1 2" key="1">
    <citation type="submission" date="2019-07" db="EMBL/GenBank/DDBJ databases">
        <title>Whole genome shotgun sequence of Vibrio sagamiensis NBRC 104589.</title>
        <authorList>
            <person name="Hosoyama A."/>
            <person name="Uohara A."/>
            <person name="Ohji S."/>
            <person name="Ichikawa N."/>
        </authorList>
    </citation>
    <scope>NUCLEOTIDE SEQUENCE [LARGE SCALE GENOMIC DNA]</scope>
    <source>
        <strain evidence="1 2">NBRC 104589</strain>
    </source>
</reference>
<accession>A0A511QJE8</accession>
<sequence>MNEKLKLSHKIGSGNWRCVYLHPENKNKCVKVLKSEMLDKQETKADINQEEHDYFTKYADNIYAPNYYGKVEVEGSEGTAICFELIRDAAGQISKRIDKAIECGDISKEKAIELCKEAYQYFCINGILVHDSGMQNILLQKRHDCSFKFYQIDGFGVKRNDFLYKLRVKFKLFASYKTNKQLTSLIKRIELL</sequence>
<dbReference type="OrthoDB" id="595236at2"/>
<evidence type="ECO:0000313" key="2">
    <source>
        <dbReference type="Proteomes" id="UP000321922"/>
    </source>
</evidence>
<name>A0A511QJE8_9VIBR</name>
<protein>
    <recommendedName>
        <fullName evidence="3">Protein kinase domain-containing protein</fullName>
    </recommendedName>
</protein>
<dbReference type="AlphaFoldDB" id="A0A511QJE8"/>
<dbReference type="InterPro" id="IPR019647">
    <property type="entry name" value="PhoP_reg_network_YrbL"/>
</dbReference>
<dbReference type="Proteomes" id="UP000321922">
    <property type="component" value="Unassembled WGS sequence"/>
</dbReference>
<dbReference type="EMBL" id="BJXJ01000055">
    <property type="protein sequence ID" value="GEM77453.1"/>
    <property type="molecule type" value="Genomic_DNA"/>
</dbReference>
<keyword evidence="2" id="KW-1185">Reference proteome</keyword>
<proteinExistence type="predicted"/>